<gene>
    <name evidence="2" type="ORF">BEMITA_LOCUS1559</name>
</gene>
<keyword evidence="3" id="KW-1185">Reference proteome</keyword>
<evidence type="ECO:0000256" key="1">
    <source>
        <dbReference type="SAM" id="SignalP"/>
    </source>
</evidence>
<keyword evidence="1" id="KW-0732">Signal</keyword>
<organism evidence="2 3">
    <name type="scientific">Bemisia tabaci</name>
    <name type="common">Sweetpotato whitefly</name>
    <name type="synonym">Aleurodes tabaci</name>
    <dbReference type="NCBI Taxonomy" id="7038"/>
    <lineage>
        <taxon>Eukaryota</taxon>
        <taxon>Metazoa</taxon>
        <taxon>Ecdysozoa</taxon>
        <taxon>Arthropoda</taxon>
        <taxon>Hexapoda</taxon>
        <taxon>Insecta</taxon>
        <taxon>Pterygota</taxon>
        <taxon>Neoptera</taxon>
        <taxon>Paraneoptera</taxon>
        <taxon>Hemiptera</taxon>
        <taxon>Sternorrhyncha</taxon>
        <taxon>Aleyrodoidea</taxon>
        <taxon>Aleyrodidae</taxon>
        <taxon>Aleyrodinae</taxon>
        <taxon>Bemisia</taxon>
    </lineage>
</organism>
<dbReference type="AlphaFoldDB" id="A0A9P0EYA3"/>
<dbReference type="Proteomes" id="UP001152759">
    <property type="component" value="Chromosome 1"/>
</dbReference>
<feature type="chain" id="PRO_5040349691" evidence="1">
    <location>
        <begin position="22"/>
        <end position="231"/>
    </location>
</feature>
<dbReference type="EMBL" id="OU963862">
    <property type="protein sequence ID" value="CAH0381958.1"/>
    <property type="molecule type" value="Genomic_DNA"/>
</dbReference>
<evidence type="ECO:0000313" key="2">
    <source>
        <dbReference type="EMBL" id="CAH0381958.1"/>
    </source>
</evidence>
<feature type="signal peptide" evidence="1">
    <location>
        <begin position="1"/>
        <end position="21"/>
    </location>
</feature>
<accession>A0A9P0EYA3</accession>
<proteinExistence type="predicted"/>
<reference evidence="2" key="1">
    <citation type="submission" date="2021-12" db="EMBL/GenBank/DDBJ databases">
        <authorList>
            <person name="King R."/>
        </authorList>
    </citation>
    <scope>NUCLEOTIDE SEQUENCE</scope>
</reference>
<protein>
    <submittedName>
        <fullName evidence="2">Uncharacterized protein</fullName>
    </submittedName>
</protein>
<evidence type="ECO:0000313" key="3">
    <source>
        <dbReference type="Proteomes" id="UP001152759"/>
    </source>
</evidence>
<sequence>MNGPSLSLCLLTYINFSLVNQFFSVVSLSIIRIDSKSAENELKRASGLNYYNGWKPMRQTIEGYGTAHGINGAISSFDGTNCGSINRAPYFDGSGGVFGSSAVTTSAIGEPVFGAGKAMVRKTAQVLPERIEEGDTAVLQQESAPLRVSNDASASAVRISHVAKPAIIEYFETPFIIDLFQKSIVINHVSEPTVVDHYEMPDVITDDGSPVIYEPVPPGCGAGCHNDVTAH</sequence>
<name>A0A9P0EYA3_BEMTA</name>